<dbReference type="Pfam" id="PF00850">
    <property type="entry name" value="Hist_deacetyl"/>
    <property type="match status" value="1"/>
</dbReference>
<reference evidence="4" key="1">
    <citation type="journal article" date="2014" name="Science">
        <title>Nonhuman genetics. Genomic basis for the convergent evolution of electric organs.</title>
        <authorList>
            <person name="Gallant J.R."/>
            <person name="Traeger L.L."/>
            <person name="Volkening J.D."/>
            <person name="Moffett H."/>
            <person name="Chen P.H."/>
            <person name="Novina C.D."/>
            <person name="Phillips G.N.Jr."/>
            <person name="Anand R."/>
            <person name="Wells G.B."/>
            <person name="Pinch M."/>
            <person name="Guth R."/>
            <person name="Unguez G.A."/>
            <person name="Albert J.S."/>
            <person name="Zakon H.H."/>
            <person name="Samanta M.P."/>
            <person name="Sussman M.R."/>
        </authorList>
    </citation>
    <scope>NUCLEOTIDE SEQUENCE [LARGE SCALE GENOMIC DNA]</scope>
</reference>
<dbReference type="OMA" id="GSDVHHG"/>
<keyword evidence="4" id="KW-1185">Reference proteome</keyword>
<evidence type="ECO:0000259" key="2">
    <source>
        <dbReference type="Pfam" id="PF00850"/>
    </source>
</evidence>
<name>A0A4W4GSE0_ELEEL</name>
<organism evidence="3 4">
    <name type="scientific">Electrophorus electricus</name>
    <name type="common">Electric eel</name>
    <name type="synonym">Gymnotus electricus</name>
    <dbReference type="NCBI Taxonomy" id="8005"/>
    <lineage>
        <taxon>Eukaryota</taxon>
        <taxon>Metazoa</taxon>
        <taxon>Chordata</taxon>
        <taxon>Craniata</taxon>
        <taxon>Vertebrata</taxon>
        <taxon>Euteleostomi</taxon>
        <taxon>Actinopterygii</taxon>
        <taxon>Neopterygii</taxon>
        <taxon>Teleostei</taxon>
        <taxon>Ostariophysi</taxon>
        <taxon>Gymnotiformes</taxon>
        <taxon>Gymnotoidei</taxon>
        <taxon>Gymnotidae</taxon>
        <taxon>Electrophorus</taxon>
    </lineage>
</organism>
<reference evidence="3" key="5">
    <citation type="submission" date="2025-09" db="UniProtKB">
        <authorList>
            <consortium name="Ensembl"/>
        </authorList>
    </citation>
    <scope>IDENTIFICATION</scope>
</reference>
<dbReference type="Gene3D" id="3.40.800.20">
    <property type="entry name" value="Histone deacetylase domain"/>
    <property type="match status" value="1"/>
</dbReference>
<dbReference type="InterPro" id="IPR037138">
    <property type="entry name" value="His_deacetylse_dom_sf"/>
</dbReference>
<dbReference type="AlphaFoldDB" id="A0A4W4GSE0"/>
<dbReference type="InterPro" id="IPR023801">
    <property type="entry name" value="His_deacetylse_dom"/>
</dbReference>
<proteinExistence type="predicted"/>
<dbReference type="STRING" id="8005.ENSEEEP00000039402"/>
<dbReference type="GO" id="GO:0040029">
    <property type="term" value="P:epigenetic regulation of gene expression"/>
    <property type="evidence" value="ECO:0007669"/>
    <property type="project" value="TreeGrafter"/>
</dbReference>
<feature type="domain" description="Histone deacetylase" evidence="2">
    <location>
        <begin position="29"/>
        <end position="179"/>
    </location>
</feature>
<dbReference type="PANTHER" id="PTHR10625:SF42">
    <property type="entry name" value="HISTONE DEACETYLASE 7"/>
    <property type="match status" value="1"/>
</dbReference>
<keyword evidence="1" id="KW-0812">Transmembrane</keyword>
<evidence type="ECO:0000256" key="1">
    <source>
        <dbReference type="SAM" id="Phobius"/>
    </source>
</evidence>
<keyword evidence="1" id="KW-0472">Membrane</keyword>
<dbReference type="GO" id="GO:0000118">
    <property type="term" value="C:histone deacetylase complex"/>
    <property type="evidence" value="ECO:0007669"/>
    <property type="project" value="TreeGrafter"/>
</dbReference>
<dbReference type="InterPro" id="IPR023696">
    <property type="entry name" value="Ureohydrolase_dom_sf"/>
</dbReference>
<feature type="transmembrane region" description="Helical" evidence="1">
    <location>
        <begin position="214"/>
        <end position="235"/>
    </location>
</feature>
<reference evidence="3" key="4">
    <citation type="submission" date="2025-08" db="UniProtKB">
        <authorList>
            <consortium name="Ensembl"/>
        </authorList>
    </citation>
    <scope>IDENTIFICATION</scope>
</reference>
<keyword evidence="1" id="KW-1133">Transmembrane helix</keyword>
<dbReference type="PROSITE" id="PS51257">
    <property type="entry name" value="PROKAR_LIPOPROTEIN"/>
    <property type="match status" value="1"/>
</dbReference>
<dbReference type="GeneTree" id="ENSGT00940000159065"/>
<dbReference type="SUPFAM" id="SSF52768">
    <property type="entry name" value="Arginase/deacetylase"/>
    <property type="match status" value="1"/>
</dbReference>
<dbReference type="GO" id="GO:0004407">
    <property type="term" value="F:histone deacetylase activity"/>
    <property type="evidence" value="ECO:0007669"/>
    <property type="project" value="TreeGrafter"/>
</dbReference>
<dbReference type="Ensembl" id="ENSEEET00000039853.2">
    <property type="protein sequence ID" value="ENSEEEP00000039402.2"/>
    <property type="gene ID" value="ENSEEEG00000018717.2"/>
</dbReference>
<evidence type="ECO:0000313" key="4">
    <source>
        <dbReference type="Proteomes" id="UP000314983"/>
    </source>
</evidence>
<evidence type="ECO:0000313" key="3">
    <source>
        <dbReference type="Ensembl" id="ENSEEEP00000039402.2"/>
    </source>
</evidence>
<reference evidence="4" key="2">
    <citation type="journal article" date="2017" name="Sci. Adv.">
        <title>A tail of two voltages: Proteomic comparison of the three electric organs of the electric eel.</title>
        <authorList>
            <person name="Traeger L.L."/>
            <person name="Sabat G."/>
            <person name="Barrett-Wilt G.A."/>
            <person name="Wells G.B."/>
            <person name="Sussman M.R."/>
        </authorList>
    </citation>
    <scope>NUCLEOTIDE SEQUENCE [LARGE SCALE GENOMIC DNA]</scope>
</reference>
<protein>
    <recommendedName>
        <fullName evidence="2">Histone deacetylase domain-containing protein</fullName>
    </recommendedName>
</protein>
<reference evidence="3" key="3">
    <citation type="submission" date="2020-05" db="EMBL/GenBank/DDBJ databases">
        <title>Electrophorus electricus (electric eel) genome, fEleEle1, primary haplotype.</title>
        <authorList>
            <person name="Myers G."/>
            <person name="Meyer A."/>
            <person name="Fedrigo O."/>
            <person name="Formenti G."/>
            <person name="Rhie A."/>
            <person name="Tracey A."/>
            <person name="Sims Y."/>
            <person name="Jarvis E.D."/>
        </authorList>
    </citation>
    <scope>NUCLEOTIDE SEQUENCE [LARGE SCALE GENOMIC DNA]</scope>
</reference>
<accession>A0A4W4GSE0</accession>
<dbReference type="PANTHER" id="PTHR10625">
    <property type="entry name" value="HISTONE DEACETYLASE HDAC1-RELATED"/>
    <property type="match status" value="1"/>
</dbReference>
<dbReference type="Proteomes" id="UP000314983">
    <property type="component" value="Chromosome 3"/>
</dbReference>
<sequence>MSNAIRATREPLKTLPLTYGFTSCALFQDIHHGNITQEVFYTDPRVLYISLHRHGFGNSHRGGPTEVGSGQGEGYNVNVAWSAELDCSLGDKEYLTAFRTVVMPIAQEFSPDVVLVSSEFNAVEGHPASLGGHGVSAKCFGLLTRQLMEVAQDHVVLALEGGHDIREIWDASEACINALLDNEVAPLSEDSVMNMTCANTMQSLQKVLQIQSECVLGVFTASLASPTLGLCLLYFPFLECLLNPPIPQPTPPPPLSFR</sequence>